<dbReference type="AlphaFoldDB" id="A0A6G1DGM7"/>
<feature type="compositionally biased region" description="Pro residues" evidence="1">
    <location>
        <begin position="77"/>
        <end position="86"/>
    </location>
</feature>
<accession>A0A6G1DGM7</accession>
<evidence type="ECO:0000313" key="2">
    <source>
        <dbReference type="EMBL" id="KAF0911945.1"/>
    </source>
</evidence>
<feature type="region of interest" description="Disordered" evidence="1">
    <location>
        <begin position="151"/>
        <end position="195"/>
    </location>
</feature>
<sequence>MEWWPESRLLCLDHHRPSLLEVVRSMRVGASHFEAPVWRGSGGKEHRQPRSTTTIIAQIHDGDCSSNPDPISGGRPASPPPSPTPSPVGVDVVGNGYGILRRHGHHNQGRHHLSPTAPPLCHHAPGWDDEREKIRRVQARSPDAALQIWLIDPGGGGSSSRDQRGGNVRGRWRRLPCADGRAVGGGSRNPPPNPP</sequence>
<comment type="caution">
    <text evidence="2">The sequence shown here is derived from an EMBL/GenBank/DDBJ whole genome shotgun (WGS) entry which is preliminary data.</text>
</comment>
<feature type="region of interest" description="Disordered" evidence="1">
    <location>
        <begin position="60"/>
        <end position="126"/>
    </location>
</feature>
<feature type="compositionally biased region" description="Basic residues" evidence="1">
    <location>
        <begin position="100"/>
        <end position="113"/>
    </location>
</feature>
<organism evidence="2 3">
    <name type="scientific">Oryza meyeriana var. granulata</name>
    <dbReference type="NCBI Taxonomy" id="110450"/>
    <lineage>
        <taxon>Eukaryota</taxon>
        <taxon>Viridiplantae</taxon>
        <taxon>Streptophyta</taxon>
        <taxon>Embryophyta</taxon>
        <taxon>Tracheophyta</taxon>
        <taxon>Spermatophyta</taxon>
        <taxon>Magnoliopsida</taxon>
        <taxon>Liliopsida</taxon>
        <taxon>Poales</taxon>
        <taxon>Poaceae</taxon>
        <taxon>BOP clade</taxon>
        <taxon>Oryzoideae</taxon>
        <taxon>Oryzeae</taxon>
        <taxon>Oryzinae</taxon>
        <taxon>Oryza</taxon>
        <taxon>Oryza meyeriana</taxon>
    </lineage>
</organism>
<name>A0A6G1DGM7_9ORYZ</name>
<protein>
    <submittedName>
        <fullName evidence="2">Uncharacterized protein</fullName>
    </submittedName>
</protein>
<dbReference type="Proteomes" id="UP000479710">
    <property type="component" value="Unassembled WGS sequence"/>
</dbReference>
<gene>
    <name evidence="2" type="ORF">E2562_012759</name>
</gene>
<evidence type="ECO:0000313" key="3">
    <source>
        <dbReference type="Proteomes" id="UP000479710"/>
    </source>
</evidence>
<reference evidence="2 3" key="1">
    <citation type="submission" date="2019-11" db="EMBL/GenBank/DDBJ databases">
        <title>Whole genome sequence of Oryza granulata.</title>
        <authorList>
            <person name="Li W."/>
        </authorList>
    </citation>
    <scope>NUCLEOTIDE SEQUENCE [LARGE SCALE GENOMIC DNA]</scope>
    <source>
        <strain evidence="3">cv. Menghai</strain>
        <tissue evidence="2">Leaf</tissue>
    </source>
</reference>
<dbReference type="EMBL" id="SPHZ02000006">
    <property type="protein sequence ID" value="KAF0911945.1"/>
    <property type="molecule type" value="Genomic_DNA"/>
</dbReference>
<proteinExistence type="predicted"/>
<keyword evidence="3" id="KW-1185">Reference proteome</keyword>
<evidence type="ECO:0000256" key="1">
    <source>
        <dbReference type="SAM" id="MobiDB-lite"/>
    </source>
</evidence>